<evidence type="ECO:0000256" key="11">
    <source>
        <dbReference type="ARBA" id="ARBA00023212"/>
    </source>
</evidence>
<dbReference type="PROSITE" id="PS01159">
    <property type="entry name" value="WW_DOMAIN_1"/>
    <property type="match status" value="1"/>
</dbReference>
<feature type="region of interest" description="Disordered" evidence="18">
    <location>
        <begin position="284"/>
        <end position="304"/>
    </location>
</feature>
<dbReference type="GO" id="GO:0005814">
    <property type="term" value="C:centriole"/>
    <property type="evidence" value="ECO:0007669"/>
    <property type="project" value="UniProtKB-SubCell"/>
</dbReference>
<dbReference type="GO" id="GO:0005634">
    <property type="term" value="C:nucleus"/>
    <property type="evidence" value="ECO:0007669"/>
    <property type="project" value="UniProtKB-SubCell"/>
</dbReference>
<feature type="compositionally biased region" description="Basic and acidic residues" evidence="18">
    <location>
        <begin position="122"/>
        <end position="134"/>
    </location>
</feature>
<dbReference type="GeneID" id="116948133"/>
<dbReference type="GO" id="GO:0006281">
    <property type="term" value="P:DNA repair"/>
    <property type="evidence" value="ECO:0007669"/>
    <property type="project" value="UniProtKB-KW"/>
</dbReference>
<evidence type="ECO:0000256" key="3">
    <source>
        <dbReference type="ARBA" id="ARBA00022490"/>
    </source>
</evidence>
<feature type="region of interest" description="Disordered" evidence="18">
    <location>
        <begin position="207"/>
        <end position="235"/>
    </location>
</feature>
<feature type="region of interest" description="Disordered" evidence="18">
    <location>
        <begin position="100"/>
        <end position="151"/>
    </location>
</feature>
<keyword evidence="20" id="KW-1185">Reference proteome</keyword>
<evidence type="ECO:0000256" key="15">
    <source>
        <dbReference type="ARBA" id="ARBA00061715"/>
    </source>
</evidence>
<keyword evidence="10" id="KW-0234">DNA repair</keyword>
<dbReference type="RefSeq" id="XP_032820429.1">
    <property type="nucleotide sequence ID" value="XM_032964538.1"/>
</dbReference>
<dbReference type="GO" id="GO:0051301">
    <property type="term" value="P:cell division"/>
    <property type="evidence" value="ECO:0007669"/>
    <property type="project" value="UniProtKB-KW"/>
</dbReference>
<dbReference type="FunFam" id="3.30.1470.10:FF:000001">
    <property type="entry name" value="Centrosomal protein of 164 kDa"/>
    <property type="match status" value="1"/>
</dbReference>
<keyword evidence="12" id="KW-0539">Nucleus</keyword>
<evidence type="ECO:0000256" key="12">
    <source>
        <dbReference type="ARBA" id="ARBA00023242"/>
    </source>
</evidence>
<protein>
    <recommendedName>
        <fullName evidence="16">Centrosomal protein of 164 kDa</fullName>
    </recommendedName>
</protein>
<feature type="region of interest" description="Disordered" evidence="18">
    <location>
        <begin position="353"/>
        <end position="396"/>
    </location>
</feature>
<dbReference type="PROSITE" id="PS50020">
    <property type="entry name" value="WW_DOMAIN_2"/>
    <property type="match status" value="1"/>
</dbReference>
<dbReference type="PANTHER" id="PTHR18902:SF27">
    <property type="entry name" value="CENTROSOMAL PROTEIN OF 164 KDA"/>
    <property type="match status" value="1"/>
</dbReference>
<feature type="compositionally biased region" description="Polar residues" evidence="18">
    <location>
        <begin position="953"/>
        <end position="966"/>
    </location>
</feature>
<keyword evidence="13" id="KW-0131">Cell cycle</keyword>
<keyword evidence="4" id="KW-0597">Phosphoprotein</keyword>
<keyword evidence="6" id="KW-0227">DNA damage</keyword>
<feature type="compositionally biased region" description="Basic and acidic residues" evidence="18">
    <location>
        <begin position="933"/>
        <end position="946"/>
    </location>
</feature>
<evidence type="ECO:0000256" key="2">
    <source>
        <dbReference type="ARBA" id="ARBA00004123"/>
    </source>
</evidence>
<accession>A0AAJ7X3R8</accession>
<evidence type="ECO:0000313" key="20">
    <source>
        <dbReference type="Proteomes" id="UP001318040"/>
    </source>
</evidence>
<dbReference type="CDD" id="cd00201">
    <property type="entry name" value="WW"/>
    <property type="match status" value="1"/>
</dbReference>
<comment type="subunit">
    <text evidence="15">Interacts (via N-terminus) with ATRIP. Interacts with ATM, ATR and MDC1. Interacts with XPA (via N-terminus) upon UV irradiation. Interacts with CEP83, CCDC92, TTBK2, DVL3, NPHP3 and weakly with NPHP4. Interacts with DZIP1.</text>
</comment>
<feature type="compositionally biased region" description="Basic and acidic residues" evidence="18">
    <location>
        <begin position="357"/>
        <end position="396"/>
    </location>
</feature>
<evidence type="ECO:0000313" key="22">
    <source>
        <dbReference type="RefSeq" id="XP_032820429.1"/>
    </source>
</evidence>
<evidence type="ECO:0000313" key="21">
    <source>
        <dbReference type="RefSeq" id="XP_032820428.1"/>
    </source>
</evidence>
<evidence type="ECO:0000256" key="7">
    <source>
        <dbReference type="ARBA" id="ARBA00022776"/>
    </source>
</evidence>
<evidence type="ECO:0000259" key="19">
    <source>
        <dbReference type="PROSITE" id="PS50020"/>
    </source>
</evidence>
<comment type="function">
    <text evidence="14">Plays a role in microtubule organization and/or maintenance for the formation of primary cilia (PC), a microtubule-based structure that protrudes from the surface of epithelial cells. Plays a critical role in G2/M checkpoint and nuclear divisions. A key player in the DNA damage-activated ATR/ATM signaling cascade since it is required for the proper phosphorylation of H2AX, RPA, CHEK2 and CHEK1. Plays a critical role in chromosome segregation, acting as a mediator required for the maintenance of genomic stability through modulation of MDC1, RPA and CHEK1.</text>
</comment>
<dbReference type="PANTHER" id="PTHR18902">
    <property type="entry name" value="NUCLEAR MITOTIC APPARATUS PROTEIN 1-RELATED"/>
    <property type="match status" value="1"/>
</dbReference>
<dbReference type="GO" id="GO:0005813">
    <property type="term" value="C:centrosome"/>
    <property type="evidence" value="ECO:0007669"/>
    <property type="project" value="TreeGrafter"/>
</dbReference>
<keyword evidence="8" id="KW-0970">Cilium biogenesis/degradation</keyword>
<dbReference type="InterPro" id="IPR051841">
    <property type="entry name" value="MT-Golgi_org_protein"/>
</dbReference>
<name>A0AAJ7X3R8_PETMA</name>
<dbReference type="InterPro" id="IPR036020">
    <property type="entry name" value="WW_dom_sf"/>
</dbReference>
<evidence type="ECO:0000256" key="16">
    <source>
        <dbReference type="ARBA" id="ARBA00067900"/>
    </source>
</evidence>
<dbReference type="KEGG" id="pmrn:116948133"/>
<dbReference type="Pfam" id="PF00397">
    <property type="entry name" value="WW"/>
    <property type="match status" value="1"/>
</dbReference>
<reference evidence="21 22" key="1">
    <citation type="submission" date="2025-04" db="UniProtKB">
        <authorList>
            <consortium name="RefSeq"/>
        </authorList>
    </citation>
    <scope>IDENTIFICATION</scope>
    <source>
        <tissue evidence="21 22">Sperm</tissue>
    </source>
</reference>
<feature type="region of interest" description="Disordered" evidence="18">
    <location>
        <begin position="933"/>
        <end position="968"/>
    </location>
</feature>
<evidence type="ECO:0000256" key="9">
    <source>
        <dbReference type="ARBA" id="ARBA00023054"/>
    </source>
</evidence>
<evidence type="ECO:0000256" key="13">
    <source>
        <dbReference type="ARBA" id="ARBA00023306"/>
    </source>
</evidence>
<dbReference type="Proteomes" id="UP001318040">
    <property type="component" value="Chromosome 32"/>
</dbReference>
<keyword evidence="9 17" id="KW-0175">Coiled coil</keyword>
<sequence length="1316" mass="149755">MEVTGEQLILEENVDDNFIPSEMEIMDYAMEIGIDPEKEPELMWLAREGIFTPLPKEWKPCQDVNGDIYYFNFSTGMSSWDHPCDEYYRQMVDKERERLAKQGTVKAQDQKDKKKKKKTKEKKKDNINKDKKGEQPALKTSGGLNPVQAPLGSLAPVQKPLLGLTPIQMPARGLAPLQPLSGTLAPIRGPVESLDNLGVSPRSSMDSLGFLKGPKKNANRGQVGGGKKEENAFGGEAGIGDDVENDENPLCAAEFLKHLHLDIDEDDFQFEESEASENIRELQVTEDTDEDGATLDKDPALSALPSKMSSRFNLMGLDNLPPQLENKKTEVSALPNTFSSRFNVMDIDDLPPLLDNQKSEHADPPVFPVHDDVDSKTNKDKGKTDETTKSHEAWSEEAKVSLAASGDANVIQSLINETPEDSVHNEHSLNVSNPEADEQLSSGKFGFEKEASKASSSSVPLMVVEKPVKDGHDSEGRVSDCLKNKPQHELEGREKQLQKDNDDALEELKKQLEKELTEQEEKLQEEKEERLRKLRNKLQQEESDTVKQLEEELKKTKRTVEEQHRDELQREEARLKDEYARTLVRVRESLRQETEEEERKLKLQKEKTLQEQNALFFSMERDRLEADKEGALKALREELEVEKQQVLEKLKETHLQELDELKSAVQEKHGKDIDHLKKELVETQMLEKNDVTERLKKAQLRQQQVDDYEKQLSELMRERRTDVEREHVQKLDEMKADHTKSLHKIREDHMQEESNLRRSLMDSWKEERQRLQERHEEELSEMRRDQERRLEQLTLVNAERERDWKEEHERLQQNILDLSAKKLQLQNEVEVERKKTQMRKEEQDAFEKEIQAKNGELQERMARVVEALQKEEKSLEASMHAARRDLQEMERQKAELAAELDALKGEGIRLKNKLGELQESVTRQEGVEAAFRELSEDTRGELRAEDLTGPEVTRSSVEPGSSNAEDQQIENKLKDISSIRQYIAQEECSLQRAQRFITEQMSSLRHQDNALRSARRSQRTLGISGTTAEGNKSHRVLEQEAKHLAAFRSTMRKGFCLLREKEEKLGLLKESVMDVLSDEESQGVPLDGKRVTFDVDMSSDDLSSEMDLDFSSQQRIPQSAVQGVEVQHLSSSIQRLSRELTNVLTLLGQAQPSLTFGTRFATGAFPAAVTGGVPISAYFRPSQMGLGSSAPLAHAWGPVPASVTQTVDEMMAEKWRKYFPGGIPPLGSTSTIRTENMMGYLSASEQVRRFQQAGALGVGVDPSSLQDSIAQHRKWLHDFRKDSKSPLIPASTTMSLSGRPLQLGLDEHNSIHVYQQ</sequence>
<evidence type="ECO:0000256" key="4">
    <source>
        <dbReference type="ARBA" id="ARBA00022553"/>
    </source>
</evidence>
<evidence type="ECO:0000256" key="10">
    <source>
        <dbReference type="ARBA" id="ARBA00023204"/>
    </source>
</evidence>
<dbReference type="CTD" id="22897"/>
<feature type="coiled-coil region" evidence="17">
    <location>
        <begin position="761"/>
        <end position="920"/>
    </location>
</feature>
<dbReference type="SMART" id="SM00456">
    <property type="entry name" value="WW"/>
    <property type="match status" value="1"/>
</dbReference>
<dbReference type="Gene3D" id="3.30.1470.10">
    <property type="entry name" value="Photosystem I PsaD, reaction center subunit II"/>
    <property type="match status" value="1"/>
</dbReference>
<dbReference type="SUPFAM" id="SSF51045">
    <property type="entry name" value="WW domain"/>
    <property type="match status" value="1"/>
</dbReference>
<evidence type="ECO:0000256" key="1">
    <source>
        <dbReference type="ARBA" id="ARBA00004114"/>
    </source>
</evidence>
<keyword evidence="3" id="KW-0963">Cytoplasm</keyword>
<keyword evidence="5" id="KW-0132">Cell division</keyword>
<dbReference type="InterPro" id="IPR001202">
    <property type="entry name" value="WW_dom"/>
</dbReference>
<feature type="region of interest" description="Disordered" evidence="18">
    <location>
        <begin position="419"/>
        <end position="574"/>
    </location>
</feature>
<feature type="domain" description="WW" evidence="19">
    <location>
        <begin position="52"/>
        <end position="85"/>
    </location>
</feature>
<evidence type="ECO:0000256" key="17">
    <source>
        <dbReference type="SAM" id="Coils"/>
    </source>
</evidence>
<gene>
    <name evidence="21 22" type="primary">CEP164</name>
</gene>
<evidence type="ECO:0000256" key="5">
    <source>
        <dbReference type="ARBA" id="ARBA00022618"/>
    </source>
</evidence>
<dbReference type="GO" id="GO:0060271">
    <property type="term" value="P:cilium assembly"/>
    <property type="evidence" value="ECO:0007669"/>
    <property type="project" value="TreeGrafter"/>
</dbReference>
<feature type="compositionally biased region" description="Acidic residues" evidence="18">
    <location>
        <begin position="284"/>
        <end position="293"/>
    </location>
</feature>
<feature type="compositionally biased region" description="Basic and acidic residues" evidence="18">
    <location>
        <begin position="538"/>
        <end position="574"/>
    </location>
</feature>
<evidence type="ECO:0000256" key="14">
    <source>
        <dbReference type="ARBA" id="ARBA00056906"/>
    </source>
</evidence>
<dbReference type="GO" id="GO:0097539">
    <property type="term" value="C:ciliary transition fiber"/>
    <property type="evidence" value="ECO:0007669"/>
    <property type="project" value="TreeGrafter"/>
</dbReference>
<keyword evidence="7" id="KW-0498">Mitosis</keyword>
<keyword evidence="11" id="KW-0206">Cytoskeleton</keyword>
<organism evidence="20 22">
    <name type="scientific">Petromyzon marinus</name>
    <name type="common">Sea lamprey</name>
    <dbReference type="NCBI Taxonomy" id="7757"/>
    <lineage>
        <taxon>Eukaryota</taxon>
        <taxon>Metazoa</taxon>
        <taxon>Chordata</taxon>
        <taxon>Craniata</taxon>
        <taxon>Vertebrata</taxon>
        <taxon>Cyclostomata</taxon>
        <taxon>Hyperoartia</taxon>
        <taxon>Petromyzontiformes</taxon>
        <taxon>Petromyzontidae</taxon>
        <taxon>Petromyzon</taxon>
    </lineage>
</organism>
<evidence type="ECO:0000256" key="18">
    <source>
        <dbReference type="SAM" id="MobiDB-lite"/>
    </source>
</evidence>
<dbReference type="RefSeq" id="XP_032820428.1">
    <property type="nucleotide sequence ID" value="XM_032964537.1"/>
</dbReference>
<feature type="compositionally biased region" description="Basic and acidic residues" evidence="18">
    <location>
        <begin position="466"/>
        <end position="531"/>
    </location>
</feature>
<comment type="subcellular location">
    <subcellularLocation>
        <location evidence="1">Cytoplasm</location>
        <location evidence="1">Cytoskeleton</location>
        <location evidence="1">Microtubule organizing center</location>
        <location evidence="1">Centrosome</location>
        <location evidence="1">Centriole</location>
    </subcellularLocation>
    <subcellularLocation>
        <location evidence="2">Nucleus</location>
    </subcellularLocation>
</comment>
<evidence type="ECO:0000256" key="8">
    <source>
        <dbReference type="ARBA" id="ARBA00022794"/>
    </source>
</evidence>
<proteinExistence type="predicted"/>
<evidence type="ECO:0000256" key="6">
    <source>
        <dbReference type="ARBA" id="ARBA00022763"/>
    </source>
</evidence>